<feature type="compositionally biased region" description="Low complexity" evidence="1">
    <location>
        <begin position="7"/>
        <end position="50"/>
    </location>
</feature>
<feature type="domain" description="FAR1" evidence="2">
    <location>
        <begin position="76"/>
        <end position="153"/>
    </location>
</feature>
<sequence>MSAAPDSSHLSGESSPSSPTSSGSSSPSSSGAADPAAISLAQAASASAAGDEADVDDTPTSPCVGMYFETEDDAYEFYKAYAARLGFVVRKSNKSKNSRHTVTRRLFVCSKQGFRQEPKKAHDEAGAGTSSSPAPPRCPDSRTGCLASLTIKLVPSVNAFRGVSDRAKQEAVAIVSVNGGAGSAAPEARFSNMCRLASLIASRAAKSEEAMSYIENQSTVLLKHLDDILQTGYPDMGNHVVASSSQAISFGGNQHAEHTTQARGVAQTTNGIVF</sequence>
<dbReference type="InterPro" id="IPR004330">
    <property type="entry name" value="FAR1_DNA_bnd_dom"/>
</dbReference>
<evidence type="ECO:0000259" key="2">
    <source>
        <dbReference type="Pfam" id="PF03101"/>
    </source>
</evidence>
<accession>A0AAV5FDL1</accession>
<reference evidence="3" key="1">
    <citation type="journal article" date="2018" name="DNA Res.">
        <title>Multiple hybrid de novo genome assembly of finger millet, an orphan allotetraploid crop.</title>
        <authorList>
            <person name="Hatakeyama M."/>
            <person name="Aluri S."/>
            <person name="Balachadran M.T."/>
            <person name="Sivarajan S.R."/>
            <person name="Patrignani A."/>
            <person name="Gruter S."/>
            <person name="Poveda L."/>
            <person name="Shimizu-Inatsugi R."/>
            <person name="Baeten J."/>
            <person name="Francoijs K.J."/>
            <person name="Nataraja K.N."/>
            <person name="Reddy Y.A.N."/>
            <person name="Phadnis S."/>
            <person name="Ravikumar R.L."/>
            <person name="Schlapbach R."/>
            <person name="Sreeman S.M."/>
            <person name="Shimizu K.K."/>
        </authorList>
    </citation>
    <scope>NUCLEOTIDE SEQUENCE</scope>
</reference>
<feature type="region of interest" description="Disordered" evidence="1">
    <location>
        <begin position="1"/>
        <end position="60"/>
    </location>
</feature>
<dbReference type="AlphaFoldDB" id="A0AAV5FDL1"/>
<organism evidence="3 4">
    <name type="scientific">Eleusine coracana subsp. coracana</name>
    <dbReference type="NCBI Taxonomy" id="191504"/>
    <lineage>
        <taxon>Eukaryota</taxon>
        <taxon>Viridiplantae</taxon>
        <taxon>Streptophyta</taxon>
        <taxon>Embryophyta</taxon>
        <taxon>Tracheophyta</taxon>
        <taxon>Spermatophyta</taxon>
        <taxon>Magnoliopsida</taxon>
        <taxon>Liliopsida</taxon>
        <taxon>Poales</taxon>
        <taxon>Poaceae</taxon>
        <taxon>PACMAD clade</taxon>
        <taxon>Chloridoideae</taxon>
        <taxon>Cynodonteae</taxon>
        <taxon>Eleusininae</taxon>
        <taxon>Eleusine</taxon>
    </lineage>
</organism>
<gene>
    <name evidence="3" type="primary">gb20858</name>
    <name evidence="3" type="ORF">PR202_gb20858</name>
</gene>
<keyword evidence="4" id="KW-1185">Reference proteome</keyword>
<dbReference type="Proteomes" id="UP001054889">
    <property type="component" value="Unassembled WGS sequence"/>
</dbReference>
<reference evidence="3" key="2">
    <citation type="submission" date="2021-12" db="EMBL/GenBank/DDBJ databases">
        <title>Resequencing data analysis of finger millet.</title>
        <authorList>
            <person name="Hatakeyama M."/>
            <person name="Aluri S."/>
            <person name="Balachadran M.T."/>
            <person name="Sivarajan S.R."/>
            <person name="Poveda L."/>
            <person name="Shimizu-Inatsugi R."/>
            <person name="Schlapbach R."/>
            <person name="Sreeman S.M."/>
            <person name="Shimizu K.K."/>
        </authorList>
    </citation>
    <scope>NUCLEOTIDE SEQUENCE</scope>
</reference>
<dbReference type="EMBL" id="BQKI01000084">
    <property type="protein sequence ID" value="GJN32355.1"/>
    <property type="molecule type" value="Genomic_DNA"/>
</dbReference>
<comment type="caution">
    <text evidence="3">The sequence shown here is derived from an EMBL/GenBank/DDBJ whole genome shotgun (WGS) entry which is preliminary data.</text>
</comment>
<dbReference type="PANTHER" id="PTHR46328:SF27">
    <property type="entry name" value="OS12G0287500 PROTEIN"/>
    <property type="match status" value="1"/>
</dbReference>
<evidence type="ECO:0000313" key="3">
    <source>
        <dbReference type="EMBL" id="GJN32355.1"/>
    </source>
</evidence>
<dbReference type="PANTHER" id="PTHR46328">
    <property type="entry name" value="FAR-RED IMPAIRED RESPONSIVE (FAR1) FAMILY PROTEIN-RELATED"/>
    <property type="match status" value="1"/>
</dbReference>
<dbReference type="Pfam" id="PF03101">
    <property type="entry name" value="FAR1"/>
    <property type="match status" value="1"/>
</dbReference>
<feature type="region of interest" description="Disordered" evidence="1">
    <location>
        <begin position="113"/>
        <end position="140"/>
    </location>
</feature>
<evidence type="ECO:0000313" key="4">
    <source>
        <dbReference type="Proteomes" id="UP001054889"/>
    </source>
</evidence>
<name>A0AAV5FDL1_ELECO</name>
<proteinExistence type="predicted"/>
<feature type="compositionally biased region" description="Basic and acidic residues" evidence="1">
    <location>
        <begin position="114"/>
        <end position="125"/>
    </location>
</feature>
<protein>
    <recommendedName>
        <fullName evidence="2">FAR1 domain-containing protein</fullName>
    </recommendedName>
</protein>
<evidence type="ECO:0000256" key="1">
    <source>
        <dbReference type="SAM" id="MobiDB-lite"/>
    </source>
</evidence>